<dbReference type="SMART" id="SM00490">
    <property type="entry name" value="HELICc"/>
    <property type="match status" value="1"/>
</dbReference>
<keyword evidence="5" id="KW-0067">ATP-binding</keyword>
<dbReference type="PROSITE" id="PS51194">
    <property type="entry name" value="HELICASE_CTER"/>
    <property type="match status" value="1"/>
</dbReference>
<feature type="domain" description="Helicase ATP-binding" evidence="8">
    <location>
        <begin position="46"/>
        <end position="219"/>
    </location>
</feature>
<dbReference type="SMART" id="SM00487">
    <property type="entry name" value="DEXDc"/>
    <property type="match status" value="1"/>
</dbReference>
<dbReference type="PANTHER" id="PTHR47157">
    <property type="entry name" value="CHROMODOMAIN-HELICASE-DNA-BINDING PROTEIN 1-LIKE"/>
    <property type="match status" value="1"/>
</dbReference>
<dbReference type="Gene3D" id="3.40.50.10810">
    <property type="entry name" value="Tandem AAA-ATPase domain"/>
    <property type="match status" value="1"/>
</dbReference>
<dbReference type="AlphaFoldDB" id="A0A3F2RYJ1"/>
<dbReference type="InterPro" id="IPR000330">
    <property type="entry name" value="SNF2_N"/>
</dbReference>
<dbReference type="SUPFAM" id="SSF52540">
    <property type="entry name" value="P-loop containing nucleoside triphosphate hydrolases"/>
    <property type="match status" value="2"/>
</dbReference>
<keyword evidence="3" id="KW-0547">Nucleotide-binding</keyword>
<evidence type="ECO:0000259" key="8">
    <source>
        <dbReference type="PROSITE" id="PS51192"/>
    </source>
</evidence>
<dbReference type="InterPro" id="IPR014001">
    <property type="entry name" value="Helicase_ATP-bd"/>
</dbReference>
<evidence type="ECO:0000259" key="9">
    <source>
        <dbReference type="PROSITE" id="PS51194"/>
    </source>
</evidence>
<dbReference type="PROSITE" id="PS51192">
    <property type="entry name" value="HELICASE_ATP_BIND_1"/>
    <property type="match status" value="1"/>
</dbReference>
<evidence type="ECO:0000256" key="7">
    <source>
        <dbReference type="SAM" id="MobiDB-lite"/>
    </source>
</evidence>
<gene>
    <name evidence="10" type="ORF">BBP00_00002349</name>
</gene>
<accession>A0A3F2RYJ1</accession>
<dbReference type="InterPro" id="IPR001650">
    <property type="entry name" value="Helicase_C-like"/>
</dbReference>
<feature type="region of interest" description="Disordered" evidence="7">
    <location>
        <begin position="647"/>
        <end position="676"/>
    </location>
</feature>
<dbReference type="GO" id="GO:0016787">
    <property type="term" value="F:hydrolase activity"/>
    <property type="evidence" value="ECO:0007669"/>
    <property type="project" value="UniProtKB-KW"/>
</dbReference>
<comment type="subcellular location">
    <subcellularLocation>
        <location evidence="1">Nucleus</location>
    </subcellularLocation>
</comment>
<dbReference type="GO" id="GO:0006338">
    <property type="term" value="P:chromatin remodeling"/>
    <property type="evidence" value="ECO:0007669"/>
    <property type="project" value="InterPro"/>
</dbReference>
<comment type="caution">
    <text evidence="10">The sequence shown here is derived from an EMBL/GenBank/DDBJ whole genome shotgun (WGS) entry which is preliminary data.</text>
</comment>
<dbReference type="InterPro" id="IPR038718">
    <property type="entry name" value="SNF2-like_sf"/>
</dbReference>
<dbReference type="Gene3D" id="3.40.220.10">
    <property type="entry name" value="Leucine Aminopeptidase, subunit E, domain 1"/>
    <property type="match status" value="1"/>
</dbReference>
<evidence type="ECO:0000256" key="5">
    <source>
        <dbReference type="ARBA" id="ARBA00022840"/>
    </source>
</evidence>
<dbReference type="InterPro" id="IPR027417">
    <property type="entry name" value="P-loop_NTPase"/>
</dbReference>
<dbReference type="InterPro" id="IPR049730">
    <property type="entry name" value="SNF2/RAD54-like_C"/>
</dbReference>
<reference evidence="10 11" key="1">
    <citation type="submission" date="2018-07" db="EMBL/GenBank/DDBJ databases">
        <title>Genome sequencing of oomycete isolates from Chile give support for New Zealand origin for Phytophthora kernoviae and make available the first Nothophytophthora sp. genome.</title>
        <authorList>
            <person name="Studholme D.J."/>
            <person name="Sanfuentes E."/>
            <person name="Panda P."/>
            <person name="Hill R."/>
            <person name="Sambles C."/>
            <person name="Grant M."/>
            <person name="Williams N.M."/>
            <person name="Mcdougal R.L."/>
        </authorList>
    </citation>
    <scope>NUCLEOTIDE SEQUENCE [LARGE SCALE GENOMIC DNA]</scope>
    <source>
        <strain evidence="10">Chile6</strain>
    </source>
</reference>
<dbReference type="GO" id="GO:0003678">
    <property type="term" value="F:DNA helicase activity"/>
    <property type="evidence" value="ECO:0007669"/>
    <property type="project" value="InterPro"/>
</dbReference>
<dbReference type="GO" id="GO:0005524">
    <property type="term" value="F:ATP binding"/>
    <property type="evidence" value="ECO:0007669"/>
    <property type="project" value="UniProtKB-KW"/>
</dbReference>
<evidence type="ECO:0000256" key="3">
    <source>
        <dbReference type="ARBA" id="ARBA00022741"/>
    </source>
</evidence>
<dbReference type="Pfam" id="PF00176">
    <property type="entry name" value="SNF2-rel_dom"/>
    <property type="match status" value="1"/>
</dbReference>
<evidence type="ECO:0000256" key="2">
    <source>
        <dbReference type="ARBA" id="ARBA00007025"/>
    </source>
</evidence>
<dbReference type="Gene3D" id="3.40.50.300">
    <property type="entry name" value="P-loop containing nucleotide triphosphate hydrolases"/>
    <property type="match status" value="1"/>
</dbReference>
<evidence type="ECO:0000313" key="11">
    <source>
        <dbReference type="Proteomes" id="UP000277300"/>
    </source>
</evidence>
<evidence type="ECO:0000256" key="6">
    <source>
        <dbReference type="ARBA" id="ARBA00023242"/>
    </source>
</evidence>
<sequence>MEKVVASLELREQQPTPLADALTTQPSILTNVTLHDYQLQGLQWLLRKYEQDLNPILGDEMGLGKTLQMIALIAALVTAERDQKKTKEGRYLIVAPLSVLPNWMEQFEQFAPGIRTVMYTSQPKERAATQRAVVAAPMDQPLVLVVSYEMLYFNCDFFQKIVWELLILDEGHRLKNPKGRQYDVVSNNIRANHKIILSGTPIQNDLQELFALLSILNPSVFDDQKLFENTFRDYFSAKAQRLDEQQQTKSKRVQKVEALMSRLLAPLLLLRTVQDVQDAFTLPPLSEMVVHTPMSPMQRAYYKEVIAKNAGIFSNAKSQDKVSLLNILPHLRKACNHPYLFPGAEEEPFVEGSHLYENSGKLFMLHQILPRLKQEGHCVLLFSQSTAFLDIIQDFLTLESFAYERIDGSVRGKERWQAIERFRKDPDTFVFLISTRAGGVGLNLQRADTVIFADSDYNPQADLQAVARAYRLGQTKPIHVIKFLCANTVEESIYRRALKKMRMADRIRNLARRYDEDNKEEESDGDNLMDMIQFGLHRLMKEAAGEDESTLLKPLDEEYIQHILARKTIDSVQENAGHKDEAVSTLRNDKLLESGGDFREENMYYFEGEDYSNIVDAKEKDTESFLKLCKEARSSTKRRTKAALGRYELSDEDEGDNEEDEAQNAENEAERVRKRDERCQRTLELKLAKWKANNYESAVIDIDNTGDITAGPSPLNADGADPSRYSGQLYYKAGGASHPPLDALHSSAYIIVHCVDTSGVWSSRGFFRTLSALSPTIQKKYEAAGQNEDLKLGSAHLIQLPQQITPGSDAPIAAYVCLLVVQGFSGKKKQRLANGTMQLVRDGKSSTFRLNALGTALQALAQKALELDASVHLPRIGYGTPNFNWYAVERLLARNLRDAGVEASIYYYSARRRP</sequence>
<keyword evidence="4" id="KW-0378">Hydrolase</keyword>
<evidence type="ECO:0000256" key="1">
    <source>
        <dbReference type="ARBA" id="ARBA00004123"/>
    </source>
</evidence>
<dbReference type="PANTHER" id="PTHR47157:SF1">
    <property type="entry name" value="CHROMODOMAIN-HELICASE-DNA-BINDING PROTEIN 1-LIKE"/>
    <property type="match status" value="1"/>
</dbReference>
<comment type="similarity">
    <text evidence="2">Belongs to the SNF2/RAD54 helicase family.</text>
</comment>
<protein>
    <recommendedName>
        <fullName evidence="12">Chromodomain-helicase-DNA-binding protein 1-like</fullName>
    </recommendedName>
</protein>
<feature type="compositionally biased region" description="Acidic residues" evidence="7">
    <location>
        <begin position="650"/>
        <end position="663"/>
    </location>
</feature>
<dbReference type="GO" id="GO:0006281">
    <property type="term" value="P:DNA repair"/>
    <property type="evidence" value="ECO:0007669"/>
    <property type="project" value="InterPro"/>
</dbReference>
<dbReference type="CDD" id="cd18793">
    <property type="entry name" value="SF2_C_SNF"/>
    <property type="match status" value="1"/>
</dbReference>
<dbReference type="GO" id="GO:0005634">
    <property type="term" value="C:nucleus"/>
    <property type="evidence" value="ECO:0007669"/>
    <property type="project" value="UniProtKB-SubCell"/>
</dbReference>
<evidence type="ECO:0008006" key="12">
    <source>
        <dbReference type="Google" id="ProtNLM"/>
    </source>
</evidence>
<keyword evidence="6" id="KW-0539">Nucleus</keyword>
<dbReference type="EMBL" id="MBDO02000039">
    <property type="protein sequence ID" value="RLN66242.1"/>
    <property type="molecule type" value="Genomic_DNA"/>
</dbReference>
<dbReference type="OrthoDB" id="5857104at2759"/>
<name>A0A3F2RYJ1_9STRA</name>
<dbReference type="InterPro" id="IPR031053">
    <property type="entry name" value="ALC1"/>
</dbReference>
<organism evidence="10 11">
    <name type="scientific">Phytophthora kernoviae</name>
    <dbReference type="NCBI Taxonomy" id="325452"/>
    <lineage>
        <taxon>Eukaryota</taxon>
        <taxon>Sar</taxon>
        <taxon>Stramenopiles</taxon>
        <taxon>Oomycota</taxon>
        <taxon>Peronosporomycetes</taxon>
        <taxon>Peronosporales</taxon>
        <taxon>Peronosporaceae</taxon>
        <taxon>Phytophthora</taxon>
    </lineage>
</organism>
<evidence type="ECO:0000256" key="4">
    <source>
        <dbReference type="ARBA" id="ARBA00022801"/>
    </source>
</evidence>
<dbReference type="Pfam" id="PF00271">
    <property type="entry name" value="Helicase_C"/>
    <property type="match status" value="1"/>
</dbReference>
<dbReference type="SUPFAM" id="SSF52949">
    <property type="entry name" value="Macro domain-like"/>
    <property type="match status" value="1"/>
</dbReference>
<evidence type="ECO:0000313" key="10">
    <source>
        <dbReference type="EMBL" id="RLN66242.1"/>
    </source>
</evidence>
<dbReference type="Proteomes" id="UP000277300">
    <property type="component" value="Unassembled WGS sequence"/>
</dbReference>
<proteinExistence type="inferred from homology"/>
<feature type="domain" description="Helicase C-terminal" evidence="9">
    <location>
        <begin position="364"/>
        <end position="518"/>
    </location>
</feature>
<dbReference type="CDD" id="cd17919">
    <property type="entry name" value="DEXHc_Snf"/>
    <property type="match status" value="1"/>
</dbReference>
<dbReference type="InterPro" id="IPR043472">
    <property type="entry name" value="Macro_dom-like"/>
</dbReference>